<dbReference type="OrthoDB" id="360390at2759"/>
<evidence type="ECO:0000313" key="2">
    <source>
        <dbReference type="EMBL" id="EXK86896.1"/>
    </source>
</evidence>
<accession>X0BYD8</accession>
<feature type="region of interest" description="Disordered" evidence="1">
    <location>
        <begin position="49"/>
        <end position="74"/>
    </location>
</feature>
<dbReference type="HOGENOM" id="CLU_184645_0_0_1"/>
<feature type="compositionally biased region" description="Basic and acidic residues" evidence="1">
    <location>
        <begin position="56"/>
        <end position="74"/>
    </location>
</feature>
<proteinExistence type="predicted"/>
<evidence type="ECO:0000313" key="3">
    <source>
        <dbReference type="Proteomes" id="UP000030663"/>
    </source>
</evidence>
<sequence length="74" mass="8079">MMPPKFNDPPRAHPAANPTIQIASQFLRMARNGDSEAPSKKSNADCKAMFLASGMSEDKKTEDGGEKKEKEPES</sequence>
<reference evidence="2 3" key="1">
    <citation type="submission" date="2011-11" db="EMBL/GenBank/DDBJ databases">
        <title>The Genome Sequence of Fusarium oxysporum PHW815.</title>
        <authorList>
            <consortium name="The Broad Institute Genome Sequencing Platform"/>
            <person name="Ma L.-J."/>
            <person name="Gale L.R."/>
            <person name="Schwartz D.C."/>
            <person name="Zhou S."/>
            <person name="Corby-Kistler H."/>
            <person name="Young S.K."/>
            <person name="Zeng Q."/>
            <person name="Gargeya S."/>
            <person name="Fitzgerald M."/>
            <person name="Haas B."/>
            <person name="Abouelleil A."/>
            <person name="Alvarado L."/>
            <person name="Arachchi H.M."/>
            <person name="Berlin A."/>
            <person name="Brown A."/>
            <person name="Chapman S.B."/>
            <person name="Chen Z."/>
            <person name="Dunbar C."/>
            <person name="Freedman E."/>
            <person name="Gearin G."/>
            <person name="Goldberg J."/>
            <person name="Griggs A."/>
            <person name="Gujja S."/>
            <person name="Heiman D."/>
            <person name="Howarth C."/>
            <person name="Larson L."/>
            <person name="Lui A."/>
            <person name="MacDonald P.J.P."/>
            <person name="Montmayeur A."/>
            <person name="Murphy C."/>
            <person name="Neiman D."/>
            <person name="Pearson M."/>
            <person name="Priest M."/>
            <person name="Roberts A."/>
            <person name="Saif S."/>
            <person name="Shea T."/>
            <person name="Shenoy N."/>
            <person name="Sisk P."/>
            <person name="Stolte C."/>
            <person name="Sykes S."/>
            <person name="Wortman J."/>
            <person name="Nusbaum C."/>
            <person name="Birren B."/>
        </authorList>
    </citation>
    <scope>NUCLEOTIDE SEQUENCE [LARGE SCALE GENOMIC DNA]</scope>
    <source>
        <strain evidence="2 3">54005</strain>
    </source>
</reference>
<gene>
    <name evidence="2" type="ORF">FOQG_09636</name>
</gene>
<protein>
    <submittedName>
        <fullName evidence="2">Uncharacterized protein</fullName>
    </submittedName>
</protein>
<dbReference type="AlphaFoldDB" id="X0BYD8"/>
<dbReference type="Proteomes" id="UP000030663">
    <property type="component" value="Unassembled WGS sequence"/>
</dbReference>
<dbReference type="EMBL" id="JH658384">
    <property type="protein sequence ID" value="EXK86896.1"/>
    <property type="molecule type" value="Genomic_DNA"/>
</dbReference>
<keyword evidence="3" id="KW-1185">Reference proteome</keyword>
<organism evidence="2 3">
    <name type="scientific">Fusarium oxysporum f. sp. raphani 54005</name>
    <dbReference type="NCBI Taxonomy" id="1089458"/>
    <lineage>
        <taxon>Eukaryota</taxon>
        <taxon>Fungi</taxon>
        <taxon>Dikarya</taxon>
        <taxon>Ascomycota</taxon>
        <taxon>Pezizomycotina</taxon>
        <taxon>Sordariomycetes</taxon>
        <taxon>Hypocreomycetidae</taxon>
        <taxon>Hypocreales</taxon>
        <taxon>Nectriaceae</taxon>
        <taxon>Fusarium</taxon>
        <taxon>Fusarium oxysporum species complex</taxon>
    </lineage>
</organism>
<evidence type="ECO:0000256" key="1">
    <source>
        <dbReference type="SAM" id="MobiDB-lite"/>
    </source>
</evidence>
<name>X0BYD8_FUSOX</name>